<evidence type="ECO:0008006" key="4">
    <source>
        <dbReference type="Google" id="ProtNLM"/>
    </source>
</evidence>
<proteinExistence type="predicted"/>
<evidence type="ECO:0000256" key="1">
    <source>
        <dbReference type="SAM" id="MobiDB-lite"/>
    </source>
</evidence>
<keyword evidence="3" id="KW-1185">Reference proteome</keyword>
<sequence length="262" mass="29097">MSNNFRRFCSNGSIKGSLTGISIGTVTQTQKIWRSFQALGDIAFAYSFSIILIGNSGHSEIATIRGENNEESHFNKHNRNHSFLHALRLHGVRSVWRPRAGKPPNRVRILQPILAPRHSQRRHRDPPSRRLPGLLPAALRLRGETRRREVAGQRVHRRRDPNPDPLLPAALQAEHVPPGVEDGVRGGDHRDIDAPPVLQRRGGDPRGARVLAADGVLPGGDVHRAEEDSEVEHEVGLSADAEFRVSRDLDRGGGRFHRRSGS</sequence>
<evidence type="ECO:0000313" key="3">
    <source>
        <dbReference type="Proteomes" id="UP000030748"/>
    </source>
</evidence>
<dbReference type="eggNOG" id="KOG1303">
    <property type="taxonomic scope" value="Eukaryota"/>
</dbReference>
<dbReference type="AlphaFoldDB" id="A0A022Q0B6"/>
<accession>A0A022Q0B6</accession>
<feature type="compositionally biased region" description="Basic and acidic residues" evidence="1">
    <location>
        <begin position="141"/>
        <end position="151"/>
    </location>
</feature>
<feature type="region of interest" description="Disordered" evidence="1">
    <location>
        <begin position="184"/>
        <end position="206"/>
    </location>
</feature>
<dbReference type="EMBL" id="KI632264">
    <property type="protein sequence ID" value="EYU20593.1"/>
    <property type="molecule type" value="Genomic_DNA"/>
</dbReference>
<name>A0A022Q0B6_ERYGU</name>
<dbReference type="Proteomes" id="UP000030748">
    <property type="component" value="Unassembled WGS sequence"/>
</dbReference>
<organism evidence="2 3">
    <name type="scientific">Erythranthe guttata</name>
    <name type="common">Yellow monkey flower</name>
    <name type="synonym">Mimulus guttatus</name>
    <dbReference type="NCBI Taxonomy" id="4155"/>
    <lineage>
        <taxon>Eukaryota</taxon>
        <taxon>Viridiplantae</taxon>
        <taxon>Streptophyta</taxon>
        <taxon>Embryophyta</taxon>
        <taxon>Tracheophyta</taxon>
        <taxon>Spermatophyta</taxon>
        <taxon>Magnoliopsida</taxon>
        <taxon>eudicotyledons</taxon>
        <taxon>Gunneridae</taxon>
        <taxon>Pentapetalae</taxon>
        <taxon>asterids</taxon>
        <taxon>lamiids</taxon>
        <taxon>Lamiales</taxon>
        <taxon>Phrymaceae</taxon>
        <taxon>Erythranthe</taxon>
    </lineage>
</organism>
<feature type="region of interest" description="Disordered" evidence="1">
    <location>
        <begin position="114"/>
        <end position="169"/>
    </location>
</feature>
<gene>
    <name evidence="2" type="ORF">MIMGU_mgv1a012072mg</name>
</gene>
<evidence type="ECO:0000313" key="2">
    <source>
        <dbReference type="EMBL" id="EYU20593.1"/>
    </source>
</evidence>
<dbReference type="STRING" id="4155.A0A022Q0B6"/>
<reference evidence="2 3" key="1">
    <citation type="journal article" date="2013" name="Proc. Natl. Acad. Sci. U.S.A.">
        <title>Fine-scale variation in meiotic recombination in Mimulus inferred from population shotgun sequencing.</title>
        <authorList>
            <person name="Hellsten U."/>
            <person name="Wright K.M."/>
            <person name="Jenkins J."/>
            <person name="Shu S."/>
            <person name="Yuan Y."/>
            <person name="Wessler S.R."/>
            <person name="Schmutz J."/>
            <person name="Willis J.H."/>
            <person name="Rokhsar D.S."/>
        </authorList>
    </citation>
    <scope>NUCLEOTIDE SEQUENCE [LARGE SCALE GENOMIC DNA]</scope>
    <source>
        <strain evidence="3">cv. DUN x IM62</strain>
    </source>
</reference>
<feature type="compositionally biased region" description="Low complexity" evidence="1">
    <location>
        <begin position="130"/>
        <end position="140"/>
    </location>
</feature>
<feature type="compositionally biased region" description="Basic and acidic residues" evidence="1">
    <location>
        <begin position="184"/>
        <end position="193"/>
    </location>
</feature>
<protein>
    <recommendedName>
        <fullName evidence="4">Amino acid transporter transmembrane domain-containing protein</fullName>
    </recommendedName>
</protein>